<accession>A0A2L1GM35</accession>
<dbReference type="Gene3D" id="3.30.1200.10">
    <property type="entry name" value="YggU-like"/>
    <property type="match status" value="1"/>
</dbReference>
<proteinExistence type="inferred from homology"/>
<dbReference type="Pfam" id="PF02594">
    <property type="entry name" value="DUF167"/>
    <property type="match status" value="1"/>
</dbReference>
<evidence type="ECO:0000256" key="2">
    <source>
        <dbReference type="HAMAP-Rule" id="MF_00634"/>
    </source>
</evidence>
<evidence type="ECO:0000313" key="4">
    <source>
        <dbReference type="Proteomes" id="UP000239867"/>
    </source>
</evidence>
<organism evidence="3 4">
    <name type="scientific">Desulfobulbus oralis</name>
    <dbReference type="NCBI Taxonomy" id="1986146"/>
    <lineage>
        <taxon>Bacteria</taxon>
        <taxon>Pseudomonadati</taxon>
        <taxon>Thermodesulfobacteriota</taxon>
        <taxon>Desulfobulbia</taxon>
        <taxon>Desulfobulbales</taxon>
        <taxon>Desulfobulbaceae</taxon>
        <taxon>Desulfobulbus</taxon>
    </lineage>
</organism>
<dbReference type="KEGG" id="deo:CAY53_03760"/>
<keyword evidence="4" id="KW-1185">Reference proteome</keyword>
<dbReference type="OrthoDB" id="9800587at2"/>
<dbReference type="PANTHER" id="PTHR13420">
    <property type="entry name" value="UPF0235 PROTEIN C15ORF40"/>
    <property type="match status" value="1"/>
</dbReference>
<dbReference type="GO" id="GO:0005737">
    <property type="term" value="C:cytoplasm"/>
    <property type="evidence" value="ECO:0007669"/>
    <property type="project" value="TreeGrafter"/>
</dbReference>
<dbReference type="SMART" id="SM01152">
    <property type="entry name" value="DUF167"/>
    <property type="match status" value="1"/>
</dbReference>
<evidence type="ECO:0000256" key="1">
    <source>
        <dbReference type="ARBA" id="ARBA00010364"/>
    </source>
</evidence>
<gene>
    <name evidence="3" type="ORF">CAY53_03760</name>
</gene>
<dbReference type="InterPro" id="IPR036591">
    <property type="entry name" value="YggU-like_sf"/>
</dbReference>
<dbReference type="HAMAP" id="MF_00634">
    <property type="entry name" value="UPF0235"/>
    <property type="match status" value="1"/>
</dbReference>
<name>A0A2L1GM35_9BACT</name>
<dbReference type="PANTHER" id="PTHR13420:SF7">
    <property type="entry name" value="UPF0235 PROTEIN C15ORF40"/>
    <property type="match status" value="1"/>
</dbReference>
<reference evidence="3 4" key="1">
    <citation type="journal article" date="2018" name="MBio">
        <title>Insights into the evolution of host association through the isolation and characterization of a novel human periodontal pathobiont, Desulfobulbus oralis.</title>
        <authorList>
            <person name="Cross K.L."/>
            <person name="Chirania P."/>
            <person name="Xiong W."/>
            <person name="Beall C.J."/>
            <person name="Elkins J.G."/>
            <person name="Giannone R.J."/>
            <person name="Griffen A.L."/>
            <person name="Guss A.M."/>
            <person name="Hettich R.L."/>
            <person name="Joshi S.S."/>
            <person name="Mokrzan E.M."/>
            <person name="Martin R.K."/>
            <person name="Zhulin I.B."/>
            <person name="Leys E.J."/>
            <person name="Podar M."/>
        </authorList>
    </citation>
    <scope>NUCLEOTIDE SEQUENCE [LARGE SCALE GENOMIC DNA]</scope>
    <source>
        <strain evidence="3 4">ORNL</strain>
    </source>
</reference>
<dbReference type="Proteomes" id="UP000239867">
    <property type="component" value="Chromosome"/>
</dbReference>
<dbReference type="AlphaFoldDB" id="A0A2L1GM35"/>
<dbReference type="InterPro" id="IPR003746">
    <property type="entry name" value="DUF167"/>
</dbReference>
<comment type="similarity">
    <text evidence="1 2">Belongs to the UPF0235 family.</text>
</comment>
<sequence>MPFLSPQSDGSMLLHVHVQPRAAQNQIAGLMNNALKLRLTAPPVDGQANRAVLAVLAKALGLPKSAVSLKSGGQGRQKTLRISGMSEADIRAALAPFLQQGDPPEEERP</sequence>
<dbReference type="SUPFAM" id="SSF69786">
    <property type="entry name" value="YggU-like"/>
    <property type="match status" value="1"/>
</dbReference>
<protein>
    <recommendedName>
        <fullName evidence="2">UPF0235 protein CAY53_03760</fullName>
    </recommendedName>
</protein>
<dbReference type="EMBL" id="CP021255">
    <property type="protein sequence ID" value="AVD70708.1"/>
    <property type="molecule type" value="Genomic_DNA"/>
</dbReference>
<dbReference type="RefSeq" id="WP_104936001.1">
    <property type="nucleotide sequence ID" value="NZ_CP021255.1"/>
</dbReference>
<dbReference type="NCBIfam" id="TIGR00251">
    <property type="entry name" value="DUF167 family protein"/>
    <property type="match status" value="1"/>
</dbReference>
<evidence type="ECO:0000313" key="3">
    <source>
        <dbReference type="EMBL" id="AVD70708.1"/>
    </source>
</evidence>